<dbReference type="EMBL" id="JABCKV010000044">
    <property type="protein sequence ID" value="KAG5645291.1"/>
    <property type="molecule type" value="Genomic_DNA"/>
</dbReference>
<dbReference type="OrthoDB" id="2742205at2759"/>
<gene>
    <name evidence="2" type="ORF">DXG03_006593</name>
</gene>
<dbReference type="AlphaFoldDB" id="A0A9P7G8P4"/>
<reference evidence="2" key="1">
    <citation type="submission" date="2020-07" db="EMBL/GenBank/DDBJ databases">
        <authorList>
            <person name="Nieuwenhuis M."/>
            <person name="Van De Peppel L.J.J."/>
        </authorList>
    </citation>
    <scope>NUCLEOTIDE SEQUENCE</scope>
    <source>
        <strain evidence="2">AP01</strain>
        <tissue evidence="2">Mycelium</tissue>
    </source>
</reference>
<feature type="region of interest" description="Disordered" evidence="1">
    <location>
        <begin position="167"/>
        <end position="187"/>
    </location>
</feature>
<evidence type="ECO:0000313" key="3">
    <source>
        <dbReference type="Proteomes" id="UP000775547"/>
    </source>
</evidence>
<name>A0A9P7G8P4_9AGAR</name>
<comment type="caution">
    <text evidence="2">The sequence shown here is derived from an EMBL/GenBank/DDBJ whole genome shotgun (WGS) entry which is preliminary data.</text>
</comment>
<reference evidence="2" key="2">
    <citation type="submission" date="2021-10" db="EMBL/GenBank/DDBJ databases">
        <title>Phylogenomics reveals ancestral predisposition of the termite-cultivated fungus Termitomyces towards a domesticated lifestyle.</title>
        <authorList>
            <person name="Auxier B."/>
            <person name="Grum-Grzhimaylo A."/>
            <person name="Cardenas M.E."/>
            <person name="Lodge J.D."/>
            <person name="Laessoe T."/>
            <person name="Pedersen O."/>
            <person name="Smith M.E."/>
            <person name="Kuyper T.W."/>
            <person name="Franco-Molano E.A."/>
            <person name="Baroni T.J."/>
            <person name="Aanen D.K."/>
        </authorList>
    </citation>
    <scope>NUCLEOTIDE SEQUENCE</scope>
    <source>
        <strain evidence="2">AP01</strain>
        <tissue evidence="2">Mycelium</tissue>
    </source>
</reference>
<dbReference type="Proteomes" id="UP000775547">
    <property type="component" value="Unassembled WGS sequence"/>
</dbReference>
<accession>A0A9P7G8P4</accession>
<proteinExistence type="predicted"/>
<feature type="region of interest" description="Disordered" evidence="1">
    <location>
        <begin position="529"/>
        <end position="572"/>
    </location>
</feature>
<evidence type="ECO:0000313" key="2">
    <source>
        <dbReference type="EMBL" id="KAG5645291.1"/>
    </source>
</evidence>
<feature type="compositionally biased region" description="Pro residues" evidence="1">
    <location>
        <begin position="553"/>
        <end position="563"/>
    </location>
</feature>
<keyword evidence="3" id="KW-1185">Reference proteome</keyword>
<sequence>MSTTLPSTKLTDIFDSLPPEAQRNLIEKHLFTLLDSLPKDTSDNVLSVATEFQTRVRPMPKLDLKAKKKEVNLLMEDLSRDAKTAITKDRSTREELLAEVVDSLIDWLSDIWSTVYEFNDCFAQAHVCLLFVADVSSTLSDLPGLAGSPDSDGLDDGDEFDELGLEAIDEDDDEDDDYVEDDDEIDGDCDDGHSGPHCLCPFHAKHWPNHINEQRIRLRELVEDRLHANYQTKPSLHIYQVLCAISNDLPATERRLLQETNENATKSADTVVGALEVYATLANNHKIAGLLNSHYHLLRARDADVLQKAVRVLLNSGYTVRSMQIMEEELFESIRAIQSALSSIFGNINLPVHKSELDGILKLRAGTQERHDRGHDWVDAVVTVAAPMTPMAFAAMMMGFPLGGPMEDAGQEDVTAFLDDVDPLDPDFEEVNAEFRPKLRERFEGWYKLIERLKEPPAPILLGAMYHKVVELMPFMRGSDIVDQMVLRLTELQGKAYIARALQALSNFCIIQRKKISANAVKLRRASEKAAASGSQNTPTAMPNAPFSFSLHQPPPPPPPPHPTFGGMEDVD</sequence>
<organism evidence="2 3">
    <name type="scientific">Asterophora parasitica</name>
    <dbReference type="NCBI Taxonomy" id="117018"/>
    <lineage>
        <taxon>Eukaryota</taxon>
        <taxon>Fungi</taxon>
        <taxon>Dikarya</taxon>
        <taxon>Basidiomycota</taxon>
        <taxon>Agaricomycotina</taxon>
        <taxon>Agaricomycetes</taxon>
        <taxon>Agaricomycetidae</taxon>
        <taxon>Agaricales</taxon>
        <taxon>Tricholomatineae</taxon>
        <taxon>Lyophyllaceae</taxon>
        <taxon>Asterophora</taxon>
    </lineage>
</organism>
<protein>
    <submittedName>
        <fullName evidence="2">Uncharacterized protein</fullName>
    </submittedName>
</protein>
<evidence type="ECO:0000256" key="1">
    <source>
        <dbReference type="SAM" id="MobiDB-lite"/>
    </source>
</evidence>